<protein>
    <submittedName>
        <fullName evidence="1">Uncharacterized protein</fullName>
    </submittedName>
</protein>
<comment type="caution">
    <text evidence="1">The sequence shown here is derived from an EMBL/GenBank/DDBJ whole genome shotgun (WGS) entry which is preliminary data.</text>
</comment>
<organism evidence="1 2">
    <name type="scientific">Cymbomonas tetramitiformis</name>
    <dbReference type="NCBI Taxonomy" id="36881"/>
    <lineage>
        <taxon>Eukaryota</taxon>
        <taxon>Viridiplantae</taxon>
        <taxon>Chlorophyta</taxon>
        <taxon>Pyramimonadophyceae</taxon>
        <taxon>Pyramimonadales</taxon>
        <taxon>Pyramimonadaceae</taxon>
        <taxon>Cymbomonas</taxon>
    </lineage>
</organism>
<gene>
    <name evidence="1" type="ORF">CYMTET_42101</name>
</gene>
<dbReference type="EMBL" id="LGRX02028090">
    <property type="protein sequence ID" value="KAK3248435.1"/>
    <property type="molecule type" value="Genomic_DNA"/>
</dbReference>
<keyword evidence="2" id="KW-1185">Reference proteome</keyword>
<proteinExistence type="predicted"/>
<evidence type="ECO:0000313" key="1">
    <source>
        <dbReference type="EMBL" id="KAK3248435.1"/>
    </source>
</evidence>
<name>A0AAE0C6H7_9CHLO</name>
<evidence type="ECO:0000313" key="2">
    <source>
        <dbReference type="Proteomes" id="UP001190700"/>
    </source>
</evidence>
<sequence>MNTELLAVRWCEADCGDSFAFTDYALLWKDVDGQFHGRNARRWRFGRPLDRFAAKPVNERGNLGQQHSKKENAHHVSFHVASNAFIPE</sequence>
<accession>A0AAE0C6H7</accession>
<reference evidence="1 2" key="1">
    <citation type="journal article" date="2015" name="Genome Biol. Evol.">
        <title>Comparative Genomics of a Bacterivorous Green Alga Reveals Evolutionary Causalities and Consequences of Phago-Mixotrophic Mode of Nutrition.</title>
        <authorList>
            <person name="Burns J.A."/>
            <person name="Paasch A."/>
            <person name="Narechania A."/>
            <person name="Kim E."/>
        </authorList>
    </citation>
    <scope>NUCLEOTIDE SEQUENCE [LARGE SCALE GENOMIC DNA]</scope>
    <source>
        <strain evidence="1 2">PLY_AMNH</strain>
    </source>
</reference>
<dbReference type="Proteomes" id="UP001190700">
    <property type="component" value="Unassembled WGS sequence"/>
</dbReference>
<dbReference type="AlphaFoldDB" id="A0AAE0C6H7"/>